<dbReference type="PANTHER" id="PTHR28643:SF1">
    <property type="entry name" value="SWI5-DEPENDENT RECOMBINATION DNA REPAIR PROTEIN 1 HOMOLOG"/>
    <property type="match status" value="1"/>
</dbReference>
<evidence type="ECO:0000256" key="6">
    <source>
        <dbReference type="ARBA" id="ARBA00023054"/>
    </source>
</evidence>
<accession>A0AAN8Q953</accession>
<proteinExistence type="inferred from homology"/>
<comment type="similarity">
    <text evidence="2">Belongs to the SFR1/MEI5 family.</text>
</comment>
<dbReference type="Proteomes" id="UP001347796">
    <property type="component" value="Unassembled WGS sequence"/>
</dbReference>
<dbReference type="Gene3D" id="6.10.140.1020">
    <property type="match status" value="1"/>
</dbReference>
<keyword evidence="4" id="KW-0227">DNA damage</keyword>
<keyword evidence="5" id="KW-0805">Transcription regulation</keyword>
<sequence length="263" mass="29576">MSSALKERLKRCGRYHISTPSPKRLCGKSVHQLQNEECTATSDNLSSVKCHSSSVDIVKKQITPSPLSNSFTSPLQNIRRPNVVRSSTSCSGKLSSPLSSSFISPLPNIRTPNVASLTPCSGDLSSSNTPLPRKNYRPNLKCRKLDLICDNINSSVIKESTTGDIVKNDEVISLQKQLKDSQKELEEKEENLRKLEMVKMYRKKNDLTHLDKLITKWRQVSQDALQDFHSMLPAPQPTMAEIIQHLQIDPQLINFNSDEDTFD</sequence>
<organism evidence="12 13">
    <name type="scientific">Patella caerulea</name>
    <name type="common">Rayed Mediterranean limpet</name>
    <dbReference type="NCBI Taxonomy" id="87958"/>
    <lineage>
        <taxon>Eukaryota</taxon>
        <taxon>Metazoa</taxon>
        <taxon>Spiralia</taxon>
        <taxon>Lophotrochozoa</taxon>
        <taxon>Mollusca</taxon>
        <taxon>Gastropoda</taxon>
        <taxon>Patellogastropoda</taxon>
        <taxon>Patelloidea</taxon>
        <taxon>Patellidae</taxon>
        <taxon>Patella</taxon>
    </lineage>
</organism>
<dbReference type="InterPro" id="IPR042429">
    <property type="entry name" value="SFR1"/>
</dbReference>
<comment type="subcellular location">
    <subcellularLocation>
        <location evidence="1">Nucleus</location>
    </subcellularLocation>
</comment>
<dbReference type="InterPro" id="IPR018468">
    <property type="entry name" value="SFR1/Mei5"/>
</dbReference>
<evidence type="ECO:0000256" key="9">
    <source>
        <dbReference type="ARBA" id="ARBA00023242"/>
    </source>
</evidence>
<evidence type="ECO:0000256" key="2">
    <source>
        <dbReference type="ARBA" id="ARBA00008729"/>
    </source>
</evidence>
<evidence type="ECO:0000256" key="7">
    <source>
        <dbReference type="ARBA" id="ARBA00023163"/>
    </source>
</evidence>
<evidence type="ECO:0000256" key="11">
    <source>
        <dbReference type="SAM" id="Coils"/>
    </source>
</evidence>
<dbReference type="GO" id="GO:0003713">
    <property type="term" value="F:transcription coactivator activity"/>
    <property type="evidence" value="ECO:0007669"/>
    <property type="project" value="InterPro"/>
</dbReference>
<evidence type="ECO:0000256" key="8">
    <source>
        <dbReference type="ARBA" id="ARBA00023204"/>
    </source>
</evidence>
<comment type="caution">
    <text evidence="12">The sequence shown here is derived from an EMBL/GenBank/DDBJ whole genome shotgun (WGS) entry which is preliminary data.</text>
</comment>
<evidence type="ECO:0000256" key="1">
    <source>
        <dbReference type="ARBA" id="ARBA00004123"/>
    </source>
</evidence>
<evidence type="ECO:0000256" key="4">
    <source>
        <dbReference type="ARBA" id="ARBA00022763"/>
    </source>
</evidence>
<dbReference type="GO" id="GO:0032798">
    <property type="term" value="C:Swi5-Sfr1 complex"/>
    <property type="evidence" value="ECO:0007669"/>
    <property type="project" value="InterPro"/>
</dbReference>
<dbReference type="GO" id="GO:0000724">
    <property type="term" value="P:double-strand break repair via homologous recombination"/>
    <property type="evidence" value="ECO:0007669"/>
    <property type="project" value="InterPro"/>
</dbReference>
<protein>
    <recommendedName>
        <fullName evidence="3">Swi5-dependent recombination DNA repair protein 1 homolog</fullName>
    </recommendedName>
    <alternativeName>
        <fullName evidence="10">Meiosis protein 5 homolog</fullName>
    </alternativeName>
</protein>
<evidence type="ECO:0000313" key="13">
    <source>
        <dbReference type="Proteomes" id="UP001347796"/>
    </source>
</evidence>
<dbReference type="EMBL" id="JAZGQO010000006">
    <property type="protein sequence ID" value="KAK6185760.1"/>
    <property type="molecule type" value="Genomic_DNA"/>
</dbReference>
<evidence type="ECO:0000313" key="12">
    <source>
        <dbReference type="EMBL" id="KAK6185760.1"/>
    </source>
</evidence>
<feature type="coiled-coil region" evidence="11">
    <location>
        <begin position="168"/>
        <end position="198"/>
    </location>
</feature>
<evidence type="ECO:0000256" key="10">
    <source>
        <dbReference type="ARBA" id="ARBA00033234"/>
    </source>
</evidence>
<dbReference type="Pfam" id="PF10376">
    <property type="entry name" value="Mei5"/>
    <property type="match status" value="1"/>
</dbReference>
<keyword evidence="13" id="KW-1185">Reference proteome</keyword>
<keyword evidence="9" id="KW-0539">Nucleus</keyword>
<reference evidence="12 13" key="1">
    <citation type="submission" date="2024-01" db="EMBL/GenBank/DDBJ databases">
        <title>The genome of the rayed Mediterranean limpet Patella caerulea (Linnaeus, 1758).</title>
        <authorList>
            <person name="Anh-Thu Weber A."/>
            <person name="Halstead-Nussloch G."/>
        </authorList>
    </citation>
    <scope>NUCLEOTIDE SEQUENCE [LARGE SCALE GENOMIC DNA]</scope>
    <source>
        <strain evidence="12">AATW-2023a</strain>
        <tissue evidence="12">Whole specimen</tissue>
    </source>
</reference>
<dbReference type="AlphaFoldDB" id="A0AAN8Q953"/>
<name>A0AAN8Q953_PATCE</name>
<keyword evidence="7" id="KW-0804">Transcription</keyword>
<evidence type="ECO:0000256" key="3">
    <source>
        <dbReference type="ARBA" id="ARBA00014688"/>
    </source>
</evidence>
<gene>
    <name evidence="12" type="ORF">SNE40_007922</name>
</gene>
<keyword evidence="6 11" id="KW-0175">Coiled coil</keyword>
<evidence type="ECO:0000256" key="5">
    <source>
        <dbReference type="ARBA" id="ARBA00023015"/>
    </source>
</evidence>
<dbReference type="PANTHER" id="PTHR28643">
    <property type="entry name" value="SWI5-DEPENDENT RECOMBINATION DNA REPAIR PROTEIN 1 HOMOLOG"/>
    <property type="match status" value="1"/>
</dbReference>
<keyword evidence="8" id="KW-0234">DNA repair</keyword>